<dbReference type="InterPro" id="IPR056298">
    <property type="entry name" value="AlkZ-rel"/>
</dbReference>
<dbReference type="Proteomes" id="UP001623041">
    <property type="component" value="Unassembled WGS sequence"/>
</dbReference>
<sequence>MKDKEKKKPFDNALLELQGSLDIVVSGTKAKTNELGEKNGWSSTSFETMDYWAKSNDVKLMEINGEDARRELREHFARTCSPESMKALGKIFKF</sequence>
<keyword evidence="2" id="KW-1185">Reference proteome</keyword>
<accession>A0ABW8RDU7</accession>
<organism evidence="1 2">
    <name type="scientific">Bacillus salipaludis</name>
    <dbReference type="NCBI Taxonomy" id="2547811"/>
    <lineage>
        <taxon>Bacteria</taxon>
        <taxon>Bacillati</taxon>
        <taxon>Bacillota</taxon>
        <taxon>Bacilli</taxon>
        <taxon>Bacillales</taxon>
        <taxon>Bacillaceae</taxon>
        <taxon>Bacillus</taxon>
    </lineage>
</organism>
<gene>
    <name evidence="1" type="ORF">ACJEBI_05070</name>
</gene>
<evidence type="ECO:0000313" key="2">
    <source>
        <dbReference type="Proteomes" id="UP001623041"/>
    </source>
</evidence>
<protein>
    <submittedName>
        <fullName evidence="1">Uncharacterized protein</fullName>
    </submittedName>
</protein>
<dbReference type="RefSeq" id="WP_406579542.1">
    <property type="nucleotide sequence ID" value="NZ_JBJHQH010000003.1"/>
</dbReference>
<dbReference type="EMBL" id="JBJHQH010000003">
    <property type="protein sequence ID" value="MFK9090852.1"/>
    <property type="molecule type" value="Genomic_DNA"/>
</dbReference>
<proteinExistence type="predicted"/>
<name>A0ABW8RDU7_9BACI</name>
<reference evidence="1 2" key="1">
    <citation type="submission" date="2024-11" db="EMBL/GenBank/DDBJ databases">
        <authorList>
            <person name="Lucas J.A."/>
        </authorList>
    </citation>
    <scope>NUCLEOTIDE SEQUENCE [LARGE SCALE GENOMIC DNA]</scope>
    <source>
        <strain evidence="1 2">Z 5.4</strain>
    </source>
</reference>
<comment type="caution">
    <text evidence="1">The sequence shown here is derived from an EMBL/GenBank/DDBJ whole genome shotgun (WGS) entry which is preliminary data.</text>
</comment>
<dbReference type="Pfam" id="PF24741">
    <property type="entry name" value="AlkZ-rel"/>
    <property type="match status" value="1"/>
</dbReference>
<evidence type="ECO:0000313" key="1">
    <source>
        <dbReference type="EMBL" id="MFK9090852.1"/>
    </source>
</evidence>